<dbReference type="InterPro" id="IPR051551">
    <property type="entry name" value="Autotransporter_adhesion"/>
</dbReference>
<protein>
    <recommendedName>
        <fullName evidence="4">Autotransporter domain-containing protein</fullName>
    </recommendedName>
</protein>
<feature type="non-terminal residue" evidence="2">
    <location>
        <position position="1"/>
    </location>
</feature>
<dbReference type="Pfam" id="PF12951">
    <property type="entry name" value="PATR"/>
    <property type="match status" value="9"/>
</dbReference>
<dbReference type="NCBIfam" id="TIGR02601">
    <property type="entry name" value="autotrns_rpt"/>
    <property type="match status" value="9"/>
</dbReference>
<evidence type="ECO:0000313" key="3">
    <source>
        <dbReference type="Proteomes" id="UP000285575"/>
    </source>
</evidence>
<dbReference type="Proteomes" id="UP000285575">
    <property type="component" value="Unassembled WGS sequence"/>
</dbReference>
<dbReference type="PANTHER" id="PTHR35037">
    <property type="entry name" value="C-TERMINAL REGION OF AIDA-LIKE PROTEIN"/>
    <property type="match status" value="1"/>
</dbReference>
<comment type="caution">
    <text evidence="2">The sequence shown here is derived from an EMBL/GenBank/DDBJ whole genome shotgun (WGS) entry which is preliminary data.</text>
</comment>
<reference evidence="2 3" key="1">
    <citation type="submission" date="2019-01" db="EMBL/GenBank/DDBJ databases">
        <authorList>
            <person name="Chen W.-M."/>
        </authorList>
    </citation>
    <scope>NUCLEOTIDE SEQUENCE [LARGE SCALE GENOMIC DNA]</scope>
    <source>
        <strain evidence="2 3">KYPY4</strain>
    </source>
</reference>
<keyword evidence="3" id="KW-1185">Reference proteome</keyword>
<proteinExistence type="predicted"/>
<sequence>ANVLPDAGTVSVVNGATLSLGGNDSVATLTLGGTLAGASTLTADTTLASGALVQANLGGSNLTVSGNATLQGTAAATTVQIDGGTLTLASASRLASTASVTVAGPATLALGGNQTLAAVLGTGTVNLASHTLTLASSANLVYAGSLTGTGGLVKTGTGSYTLTGAQAYGGSTLVAQGNLVLQGDNRLPDGSAVTVASGATLTLGGADTVGSLALSGTLAGTGALTAASYALAAGSATLAGADLGAGVLNVAGNSSLGGAAGAGTVNVNGGILSLGSADRLADNAAVSVASGATLALAGNDTVATLALAGTLAGSTQTLTATTTTLQTGASVDANLAGTTLRVTGNATLSGTAANAVVNVEGGVFTLAVAERLADTAALTVAGGSSLLLGGTETVGTLTLAGTLGSAGRTLAATTYTLQAGATALANLGAGTLTSTGNATLAGTSAADTVNVNGGTLTLGAANRLSDNAAVTVVGGATLRLNGDDTVRLLALSGTLDGTGTLSAGTYTLTGGTYDTPLGAGDLTVSGNSTLNATSAAATVTINTGTLTLGAPSRFSASPALTINTGAGLTLAGAETFGSVAGSGNVALGGATLTHAGLADSVFGGAFSGSGGVVKAGNSSFTLNGAQAYTGTTRVEGGTLRVGGTLASAMVQVAGGTLVLDGANRLADTATLNVASGARLTLAGDDTVASLALAGTLEGSGTLTAATVDLNGGRVDANLGAGTLRSTGSSQLNGSSAATSLAVDGGTLSLSAANRLTASPVTTLAGGATLVLQGDHTLGALAGTGNVTLGSFVLTTGGAGDSTYSGTLSGSGGLVKQGNGNFTLGGSQLYTGATRVLAGRLLTAAADVLPDGSALDVASGATLTLGGNDSVASLTLAGTLGGSGTLSASTYALSGATVGAALGAGALTSSGNTQLNANSAATTVQVTGGTLTLGGANRLADGAALTVAAGATLALGGSDTVGSLALAGTLAGNGTLTATTYTLAGASVNANLGAGTLLSSGSSTLTGTAAALQVQVLGGTLTLAAADRLADAAQLSVASGATLSLTGDDTVAALALAGTLQGAGTLTAASYALDGATVAANLGAGVLGSTGLSTLSGRSAAGSLLVNGGTLTLASAGRLSATPATSVAAGASLRLGGDETLGTLAGAGAVDLASFTLNTGSGGDSRYDGTLTGTGGLVKTGPGSFTLGGANTYTGSTQVLAGTLGTAAADVLPDASALTVASGATLAPGGNDRVASLVLAGTLQGSATLTAATYTLASGTVVADLGTGRLVSTGSSRLQGASAATDVAVDSGTLTLGAADRLANGAAVAVASGATLQMAGDDTIGQLSLAGTLAGSGRLTATSAALQGGRADAALAVGSFSSTGSSTLNGTLLANSVLLDSGTLSLGSAQRLAGPAAVTLNPGTSLRLAGDETLGTLAGGGDIALGSATLRTGSGGSSSYAGVLSGTGALVKQGGGSFTLGAAQGYTGRTTVEGGTLTVQGSLASAALQVDAGTLVLTAADRLADTATVAVASGATLTLNGNDAVASLTLAGTLGGSGTFTAATVALDGGTASAALGAGTLRSTGNSRLESTTAASTVQVDSGTLTLAAADRLVALPAVTVATGATLALGGDQRLGTLAGAGRVALASHTLRSGLGGDSRFDGQLEGTGDLVKQGPSVFTLGGSNSHSGSTRVEAGTLALAAAERLADNSAVRVDRFAILQLNGDETVASLTLAGGTVGGTGQLTATRYALEGGTVNTPLGAGSLSSRGDSVLNSISAASLVEVLDGTLTLAGAERLPALPAVNLSAGASLAFGGDQGLGTLTGGGNVALGSFTLRTGSGGDSSYAGTLSGTGGLVKTGSSSFTLAGNQAYTGSTRVQAGTLVAAGTLASSALQVDAGTLVLGSADRLADTATVAVARGATLTLAGNDTAASLTLAGTLNGSGVLSGASYTLDGATVVADLGTGTLRSTGNTRLDGRAGAGSLFIDGGSFTLGSADRLSDSAALGVASGATLVLAATDTIGSLALAGTYTGGGTLTAATYLVDGGRAEANFGAGSLVARGNSTLAGTAAVSSVLVESGTLALAAAQRLPALPAVQVAAGGALAFAGDQNLGSLAGAGNLSLGSFTLSTGTGGDSSFAGVISGSGGLVKQGSSSVFTLTGTNTYTGLTRVAAGTLRVGDGGSTGSLATSAFELTGLLSLARSDTHTLAQPISGSGAVEQAGTGRLLFSGNNKSYTGATTVTRGELATASADELPDGSDLRVLAAGRLALGGREAVRTVEADGSVALGSELVTTGDLLLRGAVSAPAALRLSGQRIEAPNAGNRFGGTVSIDARGALTLSSGTEGNVPRSLVLGTVNAADGGRIDSGALSLTGVTTVSGGTLSLVAAAPLAVLAPGEELANRQATSLPIAFAADAVSAETGSRISVASGASLRVLAPNGGSVQLLQAANSFLGELSVLSGALNSPWSANSTALSFNGVTANYAVQSRVRIEGGTVNIGGDGVLADVVSLRADRLSTVGNAATIVARLPFDSTAGTVTSLPALTLELTPAAFELSFPFGAPGNEGGLRVDVGSRAYGNRTLPLDAGFVTVLPRNGARGATAVLLRGPVVNPSGGYRFFFDGAGNQAQIPVFYNGVLPTTPQVENSISATVAVSEGARKAGFDDAVRTENVAVRLRAGVIAEVGPAPAATQGTEGLRVPSGCAPAAGALLCGPAN</sequence>
<dbReference type="SUPFAM" id="SSF51126">
    <property type="entry name" value="Pectin lyase-like"/>
    <property type="match status" value="6"/>
</dbReference>
<dbReference type="PANTHER" id="PTHR35037:SF3">
    <property type="entry name" value="C-TERMINAL REGION OF AIDA-LIKE PROTEIN"/>
    <property type="match status" value="1"/>
</dbReference>
<gene>
    <name evidence="2" type="ORF">EOE66_18585</name>
</gene>
<dbReference type="Gene3D" id="2.160.20.20">
    <property type="match status" value="3"/>
</dbReference>
<dbReference type="EMBL" id="SACR01000005">
    <property type="protein sequence ID" value="RVU44657.1"/>
    <property type="molecule type" value="Genomic_DNA"/>
</dbReference>
<name>A0A437RD27_9BURK</name>
<accession>A0A437RD27</accession>
<evidence type="ECO:0008006" key="4">
    <source>
        <dbReference type="Google" id="ProtNLM"/>
    </source>
</evidence>
<dbReference type="InterPro" id="IPR011050">
    <property type="entry name" value="Pectin_lyase_fold/virulence"/>
</dbReference>
<dbReference type="InterPro" id="IPR012332">
    <property type="entry name" value="Autotransporter_pectin_lyase_C"/>
</dbReference>
<evidence type="ECO:0000256" key="1">
    <source>
        <dbReference type="ARBA" id="ARBA00022729"/>
    </source>
</evidence>
<organism evidence="2 3">
    <name type="scientific">Rubrivivax rivuli</name>
    <dbReference type="NCBI Taxonomy" id="1862385"/>
    <lineage>
        <taxon>Bacteria</taxon>
        <taxon>Pseudomonadati</taxon>
        <taxon>Pseudomonadota</taxon>
        <taxon>Betaproteobacteria</taxon>
        <taxon>Burkholderiales</taxon>
        <taxon>Sphaerotilaceae</taxon>
        <taxon>Rubrivivax</taxon>
    </lineage>
</organism>
<dbReference type="InterPro" id="IPR013425">
    <property type="entry name" value="Autotrns_rpt"/>
</dbReference>
<keyword evidence="1" id="KW-0732">Signal</keyword>
<evidence type="ECO:0000313" key="2">
    <source>
        <dbReference type="EMBL" id="RVU44657.1"/>
    </source>
</evidence>